<sequence>MPNIYMYILVMSVVTYSIRLLPLTILRKPIKNIFVQSFLHYVPYVTLAVMTFPAILEVTQIPLAGLAALLTGSLTAWYRGNLFQVAIVCCVTVLIFEVLFA</sequence>
<feature type="transmembrane region" description="Helical" evidence="1">
    <location>
        <begin position="38"/>
        <end position="56"/>
    </location>
</feature>
<dbReference type="InterPro" id="IPR008407">
    <property type="entry name" value="Brnchd-chn_aa_trnsp_AzlD"/>
</dbReference>
<organism evidence="2 3">
    <name type="scientific">Candidatus Enterococcus moelleringii</name>
    <dbReference type="NCBI Taxonomy" id="2815325"/>
    <lineage>
        <taxon>Bacteria</taxon>
        <taxon>Bacillati</taxon>
        <taxon>Bacillota</taxon>
        <taxon>Bacilli</taxon>
        <taxon>Lactobacillales</taxon>
        <taxon>Enterococcaceae</taxon>
        <taxon>Enterococcus</taxon>
    </lineage>
</organism>
<gene>
    <name evidence="2" type="ORF">JZO70_06740</name>
</gene>
<dbReference type="EMBL" id="JAFREM010000011">
    <property type="protein sequence ID" value="MBO1305848.1"/>
    <property type="molecule type" value="Genomic_DNA"/>
</dbReference>
<accession>A0ABS3L896</accession>
<name>A0ABS3L896_9ENTE</name>
<dbReference type="Proteomes" id="UP000664601">
    <property type="component" value="Unassembled WGS sequence"/>
</dbReference>
<evidence type="ECO:0000313" key="2">
    <source>
        <dbReference type="EMBL" id="MBO1305848.1"/>
    </source>
</evidence>
<feature type="transmembrane region" description="Helical" evidence="1">
    <location>
        <begin position="6"/>
        <end position="26"/>
    </location>
</feature>
<keyword evidence="1" id="KW-0472">Membrane</keyword>
<keyword evidence="3" id="KW-1185">Reference proteome</keyword>
<dbReference type="Pfam" id="PF05437">
    <property type="entry name" value="AzlD"/>
    <property type="match status" value="1"/>
</dbReference>
<comment type="caution">
    <text evidence="2">The sequence shown here is derived from an EMBL/GenBank/DDBJ whole genome shotgun (WGS) entry which is preliminary data.</text>
</comment>
<evidence type="ECO:0000256" key="1">
    <source>
        <dbReference type="SAM" id="Phobius"/>
    </source>
</evidence>
<protein>
    <submittedName>
        <fullName evidence="2">AzlD domain-containing protein</fullName>
    </submittedName>
</protein>
<reference evidence="2 3" key="1">
    <citation type="submission" date="2021-03" db="EMBL/GenBank/DDBJ databases">
        <title>Enterococcal diversity collection.</title>
        <authorList>
            <person name="Gilmore M.S."/>
            <person name="Schwartzman J."/>
            <person name="Van Tyne D."/>
            <person name="Martin M."/>
            <person name="Earl A.M."/>
            <person name="Manson A.L."/>
            <person name="Straub T."/>
            <person name="Salamzade R."/>
            <person name="Saavedra J."/>
            <person name="Lebreton F."/>
            <person name="Prichula J."/>
            <person name="Schaufler K."/>
            <person name="Gaca A."/>
            <person name="Sgardioli B."/>
            <person name="Wagenaar J."/>
            <person name="Strong T."/>
        </authorList>
    </citation>
    <scope>NUCLEOTIDE SEQUENCE [LARGE SCALE GENOMIC DNA]</scope>
    <source>
        <strain evidence="2 3">669A</strain>
    </source>
</reference>
<proteinExistence type="predicted"/>
<dbReference type="RefSeq" id="WP_207672775.1">
    <property type="nucleotide sequence ID" value="NZ_JAFREM010000011.1"/>
</dbReference>
<keyword evidence="1" id="KW-0812">Transmembrane</keyword>
<feature type="transmembrane region" description="Helical" evidence="1">
    <location>
        <begin position="76"/>
        <end position="100"/>
    </location>
</feature>
<keyword evidence="1" id="KW-1133">Transmembrane helix</keyword>
<evidence type="ECO:0000313" key="3">
    <source>
        <dbReference type="Proteomes" id="UP000664601"/>
    </source>
</evidence>